<evidence type="ECO:0000259" key="1">
    <source>
        <dbReference type="Pfam" id="PF05424"/>
    </source>
</evidence>
<dbReference type="GO" id="GO:0046789">
    <property type="term" value="F:host cell surface receptor binding"/>
    <property type="evidence" value="ECO:0007669"/>
    <property type="project" value="InterPro"/>
</dbReference>
<sequence>HVRHSRRLSLCNKNMVNMIPNNNDGKAKHDLLAEVCYAAKFEGQSIKHYSEKYDLKYPSSGSGYGSTMCTMLARSFADIGDIIRGKDLYLGYDEKEKKQRDDLEDKLKEIFKQIHGGLSTKNGVKDHYKDGGDNYYQLREDWWDLNRHDVWKAITCDAPDNAKYKVIGADGRVTESTWKKCRNIVGVPTNFDYVPQYLRWFEEWA</sequence>
<protein>
    <submittedName>
        <fullName evidence="2">Var-094 protein</fullName>
    </submittedName>
</protein>
<dbReference type="EMBL" id="KP220771">
    <property type="protein sequence ID" value="AIZ73902.1"/>
    <property type="molecule type" value="Genomic_DNA"/>
</dbReference>
<feature type="non-terminal residue" evidence="2">
    <location>
        <position position="205"/>
    </location>
</feature>
<accession>A0A0A7M973</accession>
<dbReference type="GO" id="GO:0016020">
    <property type="term" value="C:membrane"/>
    <property type="evidence" value="ECO:0007669"/>
    <property type="project" value="InterPro"/>
</dbReference>
<dbReference type="SUPFAM" id="SSF140924">
    <property type="entry name" value="Duffy binding domain-like"/>
    <property type="match status" value="1"/>
</dbReference>
<reference evidence="2" key="1">
    <citation type="journal article" date="2015" name="Mol. Ecol.">
        <title>Phylogeography of var gene repertoires reveals fine-scale geospatial clustering of Plasmodium falciparum populations in a highly endemic area.</title>
        <authorList>
            <person name="Tessema S.K."/>
            <person name="Monk S.L."/>
            <person name="Schultz M.B."/>
            <person name="Tavul L."/>
            <person name="Reeder J.C."/>
            <person name="Siba P.M."/>
            <person name="Mueller I."/>
            <person name="Barry A.E."/>
        </authorList>
    </citation>
    <scope>NUCLEOTIDE SEQUENCE</scope>
    <source>
        <strain evidence="2">MUG12</strain>
    </source>
</reference>
<evidence type="ECO:0000313" key="2">
    <source>
        <dbReference type="EMBL" id="AIZ73902.1"/>
    </source>
</evidence>
<organism evidence="2">
    <name type="scientific">Plasmodium falciparum</name>
    <name type="common">malaria parasite P. falciparum</name>
    <dbReference type="NCBI Taxonomy" id="5833"/>
    <lineage>
        <taxon>Eukaryota</taxon>
        <taxon>Sar</taxon>
        <taxon>Alveolata</taxon>
        <taxon>Apicomplexa</taxon>
        <taxon>Aconoidasida</taxon>
        <taxon>Haemosporida</taxon>
        <taxon>Plasmodiidae</taxon>
        <taxon>Plasmodium</taxon>
        <taxon>Plasmodium (Laverania)</taxon>
    </lineage>
</organism>
<proteinExistence type="predicted"/>
<gene>
    <name evidence="2" type="primary">var-094</name>
</gene>
<dbReference type="Pfam" id="PF05424">
    <property type="entry name" value="Duffy_binding"/>
    <property type="match status" value="1"/>
</dbReference>
<dbReference type="InterPro" id="IPR008602">
    <property type="entry name" value="Duffy-antigen-binding"/>
</dbReference>
<name>A0A0A7M973_PLAFA</name>
<dbReference type="AlphaFoldDB" id="A0A0A7M973"/>
<feature type="non-terminal residue" evidence="2">
    <location>
        <position position="1"/>
    </location>
</feature>
<dbReference type="Gene3D" id="1.20.1310.20">
    <property type="entry name" value="Duffy-antigen binding domain"/>
    <property type="match status" value="1"/>
</dbReference>
<feature type="domain" description="Duffy-antigen binding" evidence="1">
    <location>
        <begin position="6"/>
        <end position="199"/>
    </location>
</feature>
<dbReference type="InterPro" id="IPR042202">
    <property type="entry name" value="Duffy-ag-bd_sf"/>
</dbReference>